<dbReference type="GO" id="GO:0005576">
    <property type="term" value="C:extracellular region"/>
    <property type="evidence" value="ECO:0007669"/>
    <property type="project" value="UniProtKB-SubCell"/>
</dbReference>
<dbReference type="PANTHER" id="PTHR11610:SF173">
    <property type="entry name" value="LIPASE DOMAIN-CONTAINING PROTEIN-RELATED"/>
    <property type="match status" value="1"/>
</dbReference>
<comment type="similarity">
    <text evidence="2 4">Belongs to the AB hydrolase superfamily. Lipase family.</text>
</comment>
<keyword evidence="7" id="KW-1185">Reference proteome</keyword>
<evidence type="ECO:0000259" key="5">
    <source>
        <dbReference type="Pfam" id="PF00151"/>
    </source>
</evidence>
<evidence type="ECO:0000313" key="6">
    <source>
        <dbReference type="EMBL" id="KAL1117634.1"/>
    </source>
</evidence>
<dbReference type="PANTHER" id="PTHR11610">
    <property type="entry name" value="LIPASE"/>
    <property type="match status" value="1"/>
</dbReference>
<protein>
    <recommendedName>
        <fullName evidence="5">Lipase domain-containing protein</fullName>
    </recommendedName>
</protein>
<evidence type="ECO:0000313" key="7">
    <source>
        <dbReference type="Proteomes" id="UP001558652"/>
    </source>
</evidence>
<dbReference type="InterPro" id="IPR000734">
    <property type="entry name" value="TAG_lipase"/>
</dbReference>
<gene>
    <name evidence="6" type="ORF">AAG570_003949</name>
</gene>
<dbReference type="AlphaFoldDB" id="A0ABD0YKI0"/>
<accession>A0ABD0YKI0</accession>
<dbReference type="PRINTS" id="PR00821">
    <property type="entry name" value="TAGLIPASE"/>
</dbReference>
<comment type="caution">
    <text evidence="6">The sequence shown here is derived from an EMBL/GenBank/DDBJ whole genome shotgun (WGS) entry which is preliminary data.</text>
</comment>
<evidence type="ECO:0000256" key="1">
    <source>
        <dbReference type="ARBA" id="ARBA00004613"/>
    </source>
</evidence>
<dbReference type="Proteomes" id="UP001558652">
    <property type="component" value="Unassembled WGS sequence"/>
</dbReference>
<comment type="subcellular location">
    <subcellularLocation>
        <location evidence="1">Secreted</location>
    </subcellularLocation>
</comment>
<name>A0ABD0YKI0_9HEMI</name>
<dbReference type="SUPFAM" id="SSF53474">
    <property type="entry name" value="alpha/beta-Hydrolases"/>
    <property type="match status" value="1"/>
</dbReference>
<dbReference type="InterPro" id="IPR013818">
    <property type="entry name" value="Lipase"/>
</dbReference>
<reference evidence="6 7" key="1">
    <citation type="submission" date="2024-07" db="EMBL/GenBank/DDBJ databases">
        <title>Chromosome-level genome assembly of the water stick insect Ranatra chinensis (Heteroptera: Nepidae).</title>
        <authorList>
            <person name="Liu X."/>
        </authorList>
    </citation>
    <scope>NUCLEOTIDE SEQUENCE [LARGE SCALE GENOMIC DNA]</scope>
    <source>
        <strain evidence="6">Cailab_2021Rc</strain>
        <tissue evidence="6">Muscle</tissue>
    </source>
</reference>
<evidence type="ECO:0000256" key="3">
    <source>
        <dbReference type="ARBA" id="ARBA00022525"/>
    </source>
</evidence>
<keyword evidence="3" id="KW-0964">Secreted</keyword>
<feature type="domain" description="Lipase" evidence="5">
    <location>
        <begin position="6"/>
        <end position="195"/>
    </location>
</feature>
<proteinExistence type="inferred from homology"/>
<dbReference type="InterPro" id="IPR029058">
    <property type="entry name" value="AB_hydrolase_fold"/>
</dbReference>
<dbReference type="Gene3D" id="3.40.50.1820">
    <property type="entry name" value="alpha/beta hydrolase"/>
    <property type="match status" value="1"/>
</dbReference>
<organism evidence="6 7">
    <name type="scientific">Ranatra chinensis</name>
    <dbReference type="NCBI Taxonomy" id="642074"/>
    <lineage>
        <taxon>Eukaryota</taxon>
        <taxon>Metazoa</taxon>
        <taxon>Ecdysozoa</taxon>
        <taxon>Arthropoda</taxon>
        <taxon>Hexapoda</taxon>
        <taxon>Insecta</taxon>
        <taxon>Pterygota</taxon>
        <taxon>Neoptera</taxon>
        <taxon>Paraneoptera</taxon>
        <taxon>Hemiptera</taxon>
        <taxon>Heteroptera</taxon>
        <taxon>Panheteroptera</taxon>
        <taxon>Nepomorpha</taxon>
        <taxon>Nepidae</taxon>
        <taxon>Ranatrinae</taxon>
        <taxon>Ranatra</taxon>
    </lineage>
</organism>
<evidence type="ECO:0000256" key="2">
    <source>
        <dbReference type="ARBA" id="ARBA00010701"/>
    </source>
</evidence>
<dbReference type="Pfam" id="PF00151">
    <property type="entry name" value="Lipase"/>
    <property type="match status" value="1"/>
</dbReference>
<sequence>MSLWLYPWARKTVPYVADYVARFIGALVNAGVDPGGLHIVGHSLGAHLAGIAGLRANYTIGRITGLDPASPLFSYDESDRLCERSAAFVDVVHTCGLMLGFFSAIGHVDFYPNGGRPIQPGCKVDIDGECSHRRAHEYFVESVVTRGSFVATACDKWERFYSNRCRPPKYTQLGEDVPHTARGVYYLKTYGEEPFGMGRIGLT</sequence>
<evidence type="ECO:0000256" key="4">
    <source>
        <dbReference type="RuleBase" id="RU004262"/>
    </source>
</evidence>
<dbReference type="EMBL" id="JBFDAA010000015">
    <property type="protein sequence ID" value="KAL1117634.1"/>
    <property type="molecule type" value="Genomic_DNA"/>
</dbReference>